<dbReference type="InterPro" id="IPR010987">
    <property type="entry name" value="Glutathione-S-Trfase_C-like"/>
</dbReference>
<feature type="domain" description="GST C-terminal" evidence="2">
    <location>
        <begin position="78"/>
        <end position="200"/>
    </location>
</feature>
<dbReference type="InterPro" id="IPR040079">
    <property type="entry name" value="Glutathione_S-Trfase"/>
</dbReference>
<protein>
    <submittedName>
        <fullName evidence="3">Glutathione S-transferase</fullName>
    </submittedName>
</protein>
<dbReference type="Pfam" id="PF13417">
    <property type="entry name" value="GST_N_3"/>
    <property type="match status" value="1"/>
</dbReference>
<accession>A0ABX3K5I2</accession>
<dbReference type="PANTHER" id="PTHR44051:SF8">
    <property type="entry name" value="GLUTATHIONE S-TRANSFERASE GSTA"/>
    <property type="match status" value="1"/>
</dbReference>
<dbReference type="EMBL" id="MUFB01000035">
    <property type="protein sequence ID" value="OOE80606.1"/>
    <property type="molecule type" value="Genomic_DNA"/>
</dbReference>
<dbReference type="Gene3D" id="1.20.1050.10">
    <property type="match status" value="1"/>
</dbReference>
<dbReference type="SFLD" id="SFLDS00019">
    <property type="entry name" value="Glutathione_Transferase_(cytos"/>
    <property type="match status" value="1"/>
</dbReference>
<dbReference type="InterPro" id="IPR036249">
    <property type="entry name" value="Thioredoxin-like_sf"/>
</dbReference>
<dbReference type="InterPro" id="IPR004045">
    <property type="entry name" value="Glutathione_S-Trfase_N"/>
</dbReference>
<reference evidence="3 4" key="1">
    <citation type="journal article" date="2017" name="Genome Announc.">
        <title>Draft Genome Sequences of Salinivibrio proteolyticus, Salinivibrio sharmensis, Salinivibrio siamensis, Salinivibrio costicola subsp. alcaliphilus, Salinivibrio costicola subsp. vallismortis, and 29 New Isolates Belonging to the Genus Salinivibrio.</title>
        <authorList>
            <person name="Lopez-Hermoso C."/>
            <person name="de la Haba R.R."/>
            <person name="Sanchez-Porro C."/>
            <person name="Bayliss S.C."/>
            <person name="Feil E.J."/>
            <person name="Ventosa A."/>
        </authorList>
    </citation>
    <scope>NUCLEOTIDE SEQUENCE [LARGE SCALE GENOMIC DNA]</scope>
    <source>
        <strain evidence="3 4">JCM 14472</strain>
    </source>
</reference>
<evidence type="ECO:0000313" key="4">
    <source>
        <dbReference type="Proteomes" id="UP000189410"/>
    </source>
</evidence>
<dbReference type="RefSeq" id="WP_077668657.1">
    <property type="nucleotide sequence ID" value="NZ_MUFB01000035.1"/>
</dbReference>
<proteinExistence type="predicted"/>
<dbReference type="PANTHER" id="PTHR44051">
    <property type="entry name" value="GLUTATHIONE S-TRANSFERASE-RELATED"/>
    <property type="match status" value="1"/>
</dbReference>
<keyword evidence="4" id="KW-1185">Reference proteome</keyword>
<dbReference type="CDD" id="cd03057">
    <property type="entry name" value="GST_N_Beta"/>
    <property type="match status" value="1"/>
</dbReference>
<sequence>MYTLYYLPGACSLATQIILRELDQPFELINKMTVGSISEVNPVNSVPTLLHNESVLTEGAAIMWHLLNTYPSPFMPTDTDNQQKALTDIMFANATMHPAYGRLFFLNQHATESEPLFPLFSAAAQEISRLWHIVELRLQSQPYLGGDEVSAADIMLTVYAQWGALFPVDIQLGPNTQAMLARVQSRPSFIASVNAEQQNN</sequence>
<dbReference type="Proteomes" id="UP000189410">
    <property type="component" value="Unassembled WGS sequence"/>
</dbReference>
<dbReference type="SFLD" id="SFLDG00358">
    <property type="entry name" value="Main_(cytGST)"/>
    <property type="match status" value="1"/>
</dbReference>
<evidence type="ECO:0000259" key="2">
    <source>
        <dbReference type="PROSITE" id="PS50405"/>
    </source>
</evidence>
<feature type="domain" description="GST N-terminal" evidence="1">
    <location>
        <begin position="1"/>
        <end position="74"/>
    </location>
</feature>
<organism evidence="3 4">
    <name type="scientific">Salinivibrio siamensis</name>
    <dbReference type="NCBI Taxonomy" id="414286"/>
    <lineage>
        <taxon>Bacteria</taxon>
        <taxon>Pseudomonadati</taxon>
        <taxon>Pseudomonadota</taxon>
        <taxon>Gammaproteobacteria</taxon>
        <taxon>Vibrionales</taxon>
        <taxon>Vibrionaceae</taxon>
        <taxon>Salinivibrio</taxon>
    </lineage>
</organism>
<dbReference type="SUPFAM" id="SSF47616">
    <property type="entry name" value="GST C-terminal domain-like"/>
    <property type="match status" value="1"/>
</dbReference>
<dbReference type="InterPro" id="IPR004046">
    <property type="entry name" value="GST_C"/>
</dbReference>
<dbReference type="Pfam" id="PF00043">
    <property type="entry name" value="GST_C"/>
    <property type="match status" value="1"/>
</dbReference>
<dbReference type="PROSITE" id="PS50405">
    <property type="entry name" value="GST_CTER"/>
    <property type="match status" value="1"/>
</dbReference>
<dbReference type="PROSITE" id="PS50404">
    <property type="entry name" value="GST_NTER"/>
    <property type="match status" value="1"/>
</dbReference>
<comment type="caution">
    <text evidence="3">The sequence shown here is derived from an EMBL/GenBank/DDBJ whole genome shotgun (WGS) entry which is preliminary data.</text>
</comment>
<dbReference type="SUPFAM" id="SSF52833">
    <property type="entry name" value="Thioredoxin-like"/>
    <property type="match status" value="1"/>
</dbReference>
<evidence type="ECO:0000259" key="1">
    <source>
        <dbReference type="PROSITE" id="PS50404"/>
    </source>
</evidence>
<dbReference type="Gene3D" id="3.40.30.10">
    <property type="entry name" value="Glutaredoxin"/>
    <property type="match status" value="1"/>
</dbReference>
<gene>
    <name evidence="3" type="ORF">BZG73_14400</name>
</gene>
<name>A0ABX3K5I2_9GAMM</name>
<evidence type="ECO:0000313" key="3">
    <source>
        <dbReference type="EMBL" id="OOE80606.1"/>
    </source>
</evidence>
<dbReference type="InterPro" id="IPR036282">
    <property type="entry name" value="Glutathione-S-Trfase_C_sf"/>
</dbReference>